<dbReference type="GO" id="GO:0005524">
    <property type="term" value="F:ATP binding"/>
    <property type="evidence" value="ECO:0007669"/>
    <property type="project" value="UniProtKB-KW"/>
</dbReference>
<keyword evidence="8 21" id="KW-0347">Helicase</keyword>
<evidence type="ECO:0000256" key="11">
    <source>
        <dbReference type="ARBA" id="ARBA00023125"/>
    </source>
</evidence>
<dbReference type="CDD" id="cd18794">
    <property type="entry name" value="SF2_C_RecQ"/>
    <property type="match status" value="1"/>
</dbReference>
<dbReference type="InterPro" id="IPR027417">
    <property type="entry name" value="P-loop_NTPase"/>
</dbReference>
<evidence type="ECO:0000256" key="14">
    <source>
        <dbReference type="ARBA" id="ARBA00023235"/>
    </source>
</evidence>
<evidence type="ECO:0000256" key="17">
    <source>
        <dbReference type="SAM" id="MobiDB-lite"/>
    </source>
</evidence>
<dbReference type="SMART" id="SM00487">
    <property type="entry name" value="DEXDc"/>
    <property type="match status" value="1"/>
</dbReference>
<dbReference type="SMART" id="SM00341">
    <property type="entry name" value="HRDC"/>
    <property type="match status" value="1"/>
</dbReference>
<dbReference type="Pfam" id="PF09382">
    <property type="entry name" value="RQC"/>
    <property type="match status" value="1"/>
</dbReference>
<feature type="compositionally biased region" description="Polar residues" evidence="17">
    <location>
        <begin position="619"/>
        <end position="628"/>
    </location>
</feature>
<dbReference type="AlphaFoldDB" id="A0A1G7XME8"/>
<keyword evidence="10" id="KW-0067">ATP-binding</keyword>
<dbReference type="Pfam" id="PF16124">
    <property type="entry name" value="RecQ_Zn_bind"/>
    <property type="match status" value="1"/>
</dbReference>
<keyword evidence="22" id="KW-1185">Reference proteome</keyword>
<proteinExistence type="inferred from homology"/>
<dbReference type="GO" id="GO:0046872">
    <property type="term" value="F:metal ion binding"/>
    <property type="evidence" value="ECO:0007669"/>
    <property type="project" value="UniProtKB-KW"/>
</dbReference>
<dbReference type="STRING" id="551996.SAMN05192573_105110"/>
<dbReference type="InterPro" id="IPR001650">
    <property type="entry name" value="Helicase_C-like"/>
</dbReference>
<dbReference type="NCBIfam" id="TIGR01389">
    <property type="entry name" value="recQ"/>
    <property type="match status" value="1"/>
</dbReference>
<dbReference type="SUPFAM" id="SSF52540">
    <property type="entry name" value="P-loop containing nucleoside triphosphate hydrolases"/>
    <property type="match status" value="2"/>
</dbReference>
<dbReference type="EC" id="5.6.2.4" evidence="16"/>
<evidence type="ECO:0000256" key="15">
    <source>
        <dbReference type="ARBA" id="ARBA00034617"/>
    </source>
</evidence>
<evidence type="ECO:0000256" key="6">
    <source>
        <dbReference type="ARBA" id="ARBA00022763"/>
    </source>
</evidence>
<dbReference type="InterPro" id="IPR036388">
    <property type="entry name" value="WH-like_DNA-bd_sf"/>
</dbReference>
<dbReference type="NCBIfam" id="TIGR00614">
    <property type="entry name" value="recQ_fam"/>
    <property type="match status" value="1"/>
</dbReference>
<dbReference type="GO" id="GO:0030894">
    <property type="term" value="C:replisome"/>
    <property type="evidence" value="ECO:0007669"/>
    <property type="project" value="TreeGrafter"/>
</dbReference>
<dbReference type="PANTHER" id="PTHR13710:SF105">
    <property type="entry name" value="ATP-DEPENDENT DNA HELICASE Q1"/>
    <property type="match status" value="1"/>
</dbReference>
<dbReference type="InterPro" id="IPR032284">
    <property type="entry name" value="RecQ_Zn-bd"/>
</dbReference>
<dbReference type="Pfam" id="PF00570">
    <property type="entry name" value="HRDC"/>
    <property type="match status" value="1"/>
</dbReference>
<feature type="domain" description="HRDC" evidence="18">
    <location>
        <begin position="522"/>
        <end position="602"/>
    </location>
</feature>
<dbReference type="PROSITE" id="PS51194">
    <property type="entry name" value="HELICASE_CTER"/>
    <property type="match status" value="1"/>
</dbReference>
<evidence type="ECO:0000259" key="18">
    <source>
        <dbReference type="PROSITE" id="PS50967"/>
    </source>
</evidence>
<evidence type="ECO:0000256" key="3">
    <source>
        <dbReference type="ARBA" id="ARBA00005446"/>
    </source>
</evidence>
<dbReference type="InterPro" id="IPR010997">
    <property type="entry name" value="HRDC-like_sf"/>
</dbReference>
<evidence type="ECO:0000256" key="4">
    <source>
        <dbReference type="ARBA" id="ARBA00022723"/>
    </source>
</evidence>
<dbReference type="FunFam" id="3.40.50.300:FF:000156">
    <property type="entry name" value="ATP-dependent DNA helicase recQ"/>
    <property type="match status" value="1"/>
</dbReference>
<dbReference type="GO" id="GO:0003677">
    <property type="term" value="F:DNA binding"/>
    <property type="evidence" value="ECO:0007669"/>
    <property type="project" value="UniProtKB-KW"/>
</dbReference>
<reference evidence="22" key="1">
    <citation type="submission" date="2016-10" db="EMBL/GenBank/DDBJ databases">
        <authorList>
            <person name="Varghese N."/>
            <person name="Submissions S."/>
        </authorList>
    </citation>
    <scope>NUCLEOTIDE SEQUENCE [LARGE SCALE GENOMIC DNA]</scope>
    <source>
        <strain evidence="22">Gh-67</strain>
    </source>
</reference>
<accession>A0A1G7XME8</accession>
<dbReference type="InterPro" id="IPR044876">
    <property type="entry name" value="HRDC_dom_sf"/>
</dbReference>
<dbReference type="PANTHER" id="PTHR13710">
    <property type="entry name" value="DNA HELICASE RECQ FAMILY MEMBER"/>
    <property type="match status" value="1"/>
</dbReference>
<dbReference type="RefSeq" id="WP_091167216.1">
    <property type="nucleotide sequence ID" value="NZ_FNCG01000005.1"/>
</dbReference>
<evidence type="ECO:0000256" key="12">
    <source>
        <dbReference type="ARBA" id="ARBA00023172"/>
    </source>
</evidence>
<evidence type="ECO:0000256" key="13">
    <source>
        <dbReference type="ARBA" id="ARBA00023204"/>
    </source>
</evidence>
<comment type="cofactor">
    <cofactor evidence="2">
        <name>Zn(2+)</name>
        <dbReference type="ChEBI" id="CHEBI:29105"/>
    </cofactor>
</comment>
<evidence type="ECO:0000313" key="22">
    <source>
        <dbReference type="Proteomes" id="UP000199705"/>
    </source>
</evidence>
<dbReference type="Gene3D" id="1.10.10.10">
    <property type="entry name" value="Winged helix-like DNA-binding domain superfamily/Winged helix DNA-binding domain"/>
    <property type="match status" value="1"/>
</dbReference>
<keyword evidence="12" id="KW-0233">DNA recombination</keyword>
<dbReference type="PROSITE" id="PS51192">
    <property type="entry name" value="HELICASE_ATP_BIND_1"/>
    <property type="match status" value="1"/>
</dbReference>
<evidence type="ECO:0000259" key="20">
    <source>
        <dbReference type="PROSITE" id="PS51194"/>
    </source>
</evidence>
<dbReference type="SMART" id="SM00956">
    <property type="entry name" value="RQC"/>
    <property type="match status" value="1"/>
</dbReference>
<name>A0A1G7XME8_9SPHI</name>
<feature type="compositionally biased region" description="Basic residues" evidence="17">
    <location>
        <begin position="605"/>
        <end position="617"/>
    </location>
</feature>
<dbReference type="SUPFAM" id="SSF47819">
    <property type="entry name" value="HRDC-like"/>
    <property type="match status" value="1"/>
</dbReference>
<evidence type="ECO:0000256" key="9">
    <source>
        <dbReference type="ARBA" id="ARBA00022833"/>
    </source>
</evidence>
<evidence type="ECO:0000259" key="19">
    <source>
        <dbReference type="PROSITE" id="PS51192"/>
    </source>
</evidence>
<dbReference type="Gene3D" id="3.40.50.300">
    <property type="entry name" value="P-loop containing nucleotide triphosphate hydrolases"/>
    <property type="match status" value="2"/>
</dbReference>
<feature type="domain" description="Helicase C-terminal" evidence="20">
    <location>
        <begin position="221"/>
        <end position="369"/>
    </location>
</feature>
<dbReference type="GO" id="GO:0016787">
    <property type="term" value="F:hydrolase activity"/>
    <property type="evidence" value="ECO:0007669"/>
    <property type="project" value="UniProtKB-KW"/>
</dbReference>
<evidence type="ECO:0000256" key="16">
    <source>
        <dbReference type="NCBIfam" id="TIGR01389"/>
    </source>
</evidence>
<keyword evidence="13" id="KW-0234">DNA repair</keyword>
<dbReference type="InterPro" id="IPR002121">
    <property type="entry name" value="HRDC_dom"/>
</dbReference>
<dbReference type="FunFam" id="3.40.50.300:FF:000296">
    <property type="entry name" value="ATP-dependent DNA helicase RecQ"/>
    <property type="match status" value="1"/>
</dbReference>
<keyword evidence="6" id="KW-0227">DNA damage</keyword>
<evidence type="ECO:0000256" key="7">
    <source>
        <dbReference type="ARBA" id="ARBA00022801"/>
    </source>
</evidence>
<dbReference type="Pfam" id="PF00271">
    <property type="entry name" value="Helicase_C"/>
    <property type="match status" value="1"/>
</dbReference>
<dbReference type="InterPro" id="IPR011545">
    <property type="entry name" value="DEAD/DEAH_box_helicase_dom"/>
</dbReference>
<feature type="domain" description="Helicase ATP-binding" evidence="19">
    <location>
        <begin position="24"/>
        <end position="200"/>
    </location>
</feature>
<evidence type="ECO:0000256" key="10">
    <source>
        <dbReference type="ARBA" id="ARBA00022840"/>
    </source>
</evidence>
<comment type="cofactor">
    <cofactor evidence="1">
        <name>Mg(2+)</name>
        <dbReference type="ChEBI" id="CHEBI:18420"/>
    </cofactor>
</comment>
<dbReference type="GO" id="GO:0006260">
    <property type="term" value="P:DNA replication"/>
    <property type="evidence" value="ECO:0007669"/>
    <property type="project" value="InterPro"/>
</dbReference>
<dbReference type="EMBL" id="FNCG01000005">
    <property type="protein sequence ID" value="SDG85332.1"/>
    <property type="molecule type" value="Genomic_DNA"/>
</dbReference>
<dbReference type="InterPro" id="IPR029491">
    <property type="entry name" value="Helicase_HTH"/>
</dbReference>
<dbReference type="GO" id="GO:0005737">
    <property type="term" value="C:cytoplasm"/>
    <property type="evidence" value="ECO:0007669"/>
    <property type="project" value="TreeGrafter"/>
</dbReference>
<gene>
    <name evidence="21" type="ORF">SAMN05192573_105110</name>
</gene>
<dbReference type="InterPro" id="IPR004589">
    <property type="entry name" value="DNA_helicase_ATP-dep_RecQ"/>
</dbReference>
<keyword evidence="4" id="KW-0479">Metal-binding</keyword>
<comment type="similarity">
    <text evidence="3">Belongs to the helicase family. RecQ subfamily.</text>
</comment>
<dbReference type="Pfam" id="PF14493">
    <property type="entry name" value="HTH_40"/>
    <property type="match status" value="1"/>
</dbReference>
<keyword evidence="5" id="KW-0547">Nucleotide-binding</keyword>
<dbReference type="PROSITE" id="PS50967">
    <property type="entry name" value="HRDC"/>
    <property type="match status" value="1"/>
</dbReference>
<keyword evidence="11" id="KW-0238">DNA-binding</keyword>
<dbReference type="GO" id="GO:0006310">
    <property type="term" value="P:DNA recombination"/>
    <property type="evidence" value="ECO:0007669"/>
    <property type="project" value="UniProtKB-UniRule"/>
</dbReference>
<feature type="region of interest" description="Disordered" evidence="17">
    <location>
        <begin position="605"/>
        <end position="632"/>
    </location>
</feature>
<keyword evidence="14" id="KW-0413">Isomerase</keyword>
<dbReference type="GO" id="GO:0006281">
    <property type="term" value="P:DNA repair"/>
    <property type="evidence" value="ECO:0007669"/>
    <property type="project" value="UniProtKB-KW"/>
</dbReference>
<dbReference type="SMART" id="SM00490">
    <property type="entry name" value="HELICc"/>
    <property type="match status" value="1"/>
</dbReference>
<comment type="catalytic activity">
    <reaction evidence="15">
        <text>Couples ATP hydrolysis with the unwinding of duplex DNA by translocating in the 3'-5' direction.</text>
        <dbReference type="EC" id="5.6.2.4"/>
    </reaction>
</comment>
<sequence length="725" mass="81349">MTPIQALQKYFGYSTFRHEQEAIIQNILKGQDVMALMPTGGGKSLCYQLPAVLLDGLTIVISPLIALMKDQVDSLNVNGIPAAFLNSSLNPEETRVLVNRLRNNEIKLLYLAPERLFSAESKENKESKLIPFLKTLKVSQIAIDEAHCISSWGHDFRPEYLMLAGLKEEFPSVPVIALTATADKLTQKDILEKLNLHKPAIFVSSFNRANITYRVAPKKNSFKQLIAFLNEHKDESGIIYCLSRKSTEALAEDLKDEGFAAEAYHAGLSNEVKARNQEAFLRDDLKIIVATIAFGMGINKSNVRYVVHVDLPKNIEGYYQETGRAGRDGLPSEALLLYSPGDAMKLQAFAKVEGNEQQSRIMLNKLNDMVKYCQLLSCRRQYLMKYFDEEFPAKCGSCDVCLTEYKRFDGTLIAQKALSAVARLNERFGANYVIDFLRGSKSDKIREEHKQLKTYGIGADISKADWQHHIRELVTMGYLQTAGDEYPVLKLTAQSAAVLKGGQKVEFIEIEKVEEVHHEESLPYEIPLFNRLREVRRGIAEGENVPAYVIISDATLQEMATYLPQSLDELRMISGFGDIKLARYGRELLEPVKIYCAEKGLGSKIKQKSPKRERKAKSPGQTKSSSRSNDTKAETFNLYRSGKTVVEIAAERGFTTATIETHLSYYVQNGDLDITEIVPQKKIAVIADAVESYGTERLSPLKEVLGDDYSYGEIKAVIGWMNKGE</sequence>
<dbReference type="InterPro" id="IPR014001">
    <property type="entry name" value="Helicase_ATP-bd"/>
</dbReference>
<evidence type="ECO:0000313" key="21">
    <source>
        <dbReference type="EMBL" id="SDG85332.1"/>
    </source>
</evidence>
<protein>
    <recommendedName>
        <fullName evidence="16">DNA helicase RecQ</fullName>
        <ecNumber evidence="16">5.6.2.4</ecNumber>
    </recommendedName>
</protein>
<dbReference type="InterPro" id="IPR018982">
    <property type="entry name" value="RQC_domain"/>
</dbReference>
<evidence type="ECO:0000256" key="5">
    <source>
        <dbReference type="ARBA" id="ARBA00022741"/>
    </source>
</evidence>
<evidence type="ECO:0000256" key="1">
    <source>
        <dbReference type="ARBA" id="ARBA00001946"/>
    </source>
</evidence>
<dbReference type="Pfam" id="PF00270">
    <property type="entry name" value="DEAD"/>
    <property type="match status" value="1"/>
</dbReference>
<keyword evidence="7" id="KW-0378">Hydrolase</keyword>
<evidence type="ECO:0000256" key="2">
    <source>
        <dbReference type="ARBA" id="ARBA00001947"/>
    </source>
</evidence>
<dbReference type="CDD" id="cd17920">
    <property type="entry name" value="DEXHc_RecQ"/>
    <property type="match status" value="1"/>
</dbReference>
<keyword evidence="9" id="KW-0862">Zinc</keyword>
<organism evidence="21 22">
    <name type="scientific">Mucilaginibacter gossypii</name>
    <dbReference type="NCBI Taxonomy" id="551996"/>
    <lineage>
        <taxon>Bacteria</taxon>
        <taxon>Pseudomonadati</taxon>
        <taxon>Bacteroidota</taxon>
        <taxon>Sphingobacteriia</taxon>
        <taxon>Sphingobacteriales</taxon>
        <taxon>Sphingobacteriaceae</taxon>
        <taxon>Mucilaginibacter</taxon>
    </lineage>
</organism>
<dbReference type="GO" id="GO:0009378">
    <property type="term" value="F:four-way junction helicase activity"/>
    <property type="evidence" value="ECO:0007669"/>
    <property type="project" value="TreeGrafter"/>
</dbReference>
<dbReference type="GO" id="GO:0043138">
    <property type="term" value="F:3'-5' DNA helicase activity"/>
    <property type="evidence" value="ECO:0007669"/>
    <property type="project" value="UniProtKB-EC"/>
</dbReference>
<evidence type="ECO:0000256" key="8">
    <source>
        <dbReference type="ARBA" id="ARBA00022806"/>
    </source>
</evidence>
<dbReference type="GO" id="GO:0043590">
    <property type="term" value="C:bacterial nucleoid"/>
    <property type="evidence" value="ECO:0007669"/>
    <property type="project" value="TreeGrafter"/>
</dbReference>
<dbReference type="GO" id="GO:0009432">
    <property type="term" value="P:SOS response"/>
    <property type="evidence" value="ECO:0007669"/>
    <property type="project" value="UniProtKB-UniRule"/>
</dbReference>
<dbReference type="InterPro" id="IPR006293">
    <property type="entry name" value="DNA_helicase_ATP-dep_RecQ_bac"/>
</dbReference>
<dbReference type="Gene3D" id="1.10.150.80">
    <property type="entry name" value="HRDC domain"/>
    <property type="match status" value="1"/>
</dbReference>
<dbReference type="Proteomes" id="UP000199705">
    <property type="component" value="Unassembled WGS sequence"/>
</dbReference>